<dbReference type="EMBL" id="CM047580">
    <property type="protein sequence ID" value="KAI9922420.1"/>
    <property type="molecule type" value="Genomic_DNA"/>
</dbReference>
<evidence type="ECO:0000313" key="2">
    <source>
        <dbReference type="Proteomes" id="UP001163321"/>
    </source>
</evidence>
<gene>
    <name evidence="1" type="ORF">PsorP6_000916</name>
</gene>
<keyword evidence="2" id="KW-1185">Reference proteome</keyword>
<organism evidence="1 2">
    <name type="scientific">Peronosclerospora sorghi</name>
    <dbReference type="NCBI Taxonomy" id="230839"/>
    <lineage>
        <taxon>Eukaryota</taxon>
        <taxon>Sar</taxon>
        <taxon>Stramenopiles</taxon>
        <taxon>Oomycota</taxon>
        <taxon>Peronosporomycetes</taxon>
        <taxon>Peronosporales</taxon>
        <taxon>Peronosporaceae</taxon>
        <taxon>Peronosclerospora</taxon>
    </lineage>
</organism>
<dbReference type="Proteomes" id="UP001163321">
    <property type="component" value="Chromosome 1"/>
</dbReference>
<comment type="caution">
    <text evidence="1">The sequence shown here is derived from an EMBL/GenBank/DDBJ whole genome shotgun (WGS) entry which is preliminary data.</text>
</comment>
<name>A0ACC0WU22_9STRA</name>
<evidence type="ECO:0000313" key="1">
    <source>
        <dbReference type="EMBL" id="KAI9922420.1"/>
    </source>
</evidence>
<reference evidence="1 2" key="1">
    <citation type="journal article" date="2022" name="bioRxiv">
        <title>The genome of the oomycete Peronosclerospora sorghi, a cosmopolitan pathogen of maize and sorghum, is inflated with dispersed pseudogenes.</title>
        <authorList>
            <person name="Fletcher K."/>
            <person name="Martin F."/>
            <person name="Isakeit T."/>
            <person name="Cavanaugh K."/>
            <person name="Magill C."/>
            <person name="Michelmore R."/>
        </authorList>
    </citation>
    <scope>NUCLEOTIDE SEQUENCE [LARGE SCALE GENOMIC DNA]</scope>
    <source>
        <strain evidence="1">P6</strain>
    </source>
</reference>
<protein>
    <submittedName>
        <fullName evidence="1">Uncharacterized protein</fullName>
    </submittedName>
</protein>
<accession>A0ACC0WU22</accession>
<proteinExistence type="predicted"/>
<sequence length="71" mass="8361">MKGCAMNRARNHYAQMSHLFGAFLHIFIDSRCLCERSLRRKMCKQNEVTESIESRNQVNRIYLVEAKVLLT</sequence>